<evidence type="ECO:0008006" key="4">
    <source>
        <dbReference type="Google" id="ProtNLM"/>
    </source>
</evidence>
<dbReference type="OrthoDB" id="6608315at2759"/>
<sequence>MEKSLRILILAICVSFTVAAEEDPKLVNWISDNDTLPEMLPKHMLGKSNEEIQKAVLSAYTSQMQIVSEYSGHVYDPDFPYDYLKNEYSIPNTEAFQSNIELTFTNNIFKGLASYNENTIVLKWAPDQIETEIKWKDAGIRGNYVYSNATNYEQGKYHIQFENLKYLAYTTLSGNTMLYPASVPKSSISYESVKASFSKTVPEVNNVNDSPNLKYFIEDVAFQHIADNVAKSVHNNITIGIRQGIKKYIIFKNVSDPHFKGFNDIFPNGAQYWVDGIFTNGLDQTFLNVKDVFVDIANKNVSAATEFVLHKLSGDFTVTVSDGSKSSNRSANAEFTIGRIDMNSVSNMLDPKDCFTITDVVDTVVNISPSLSLAPEYNEIVAKKYAETLTNKFNTALCTALGKMIHPDSGKF</sequence>
<protein>
    <recommendedName>
        <fullName evidence="4">Haemolymph juvenile hormone binding</fullName>
    </recommendedName>
</protein>
<evidence type="ECO:0000313" key="2">
    <source>
        <dbReference type="EMBL" id="VVC24793.1"/>
    </source>
</evidence>
<proteinExistence type="predicted"/>
<keyword evidence="3" id="KW-1185">Reference proteome</keyword>
<reference evidence="2 3" key="1">
    <citation type="submission" date="2019-08" db="EMBL/GenBank/DDBJ databases">
        <authorList>
            <person name="Alioto T."/>
            <person name="Alioto T."/>
            <person name="Gomez Garrido J."/>
        </authorList>
    </citation>
    <scope>NUCLEOTIDE SEQUENCE [LARGE SCALE GENOMIC DNA]</scope>
</reference>
<feature type="signal peptide" evidence="1">
    <location>
        <begin position="1"/>
        <end position="19"/>
    </location>
</feature>
<dbReference type="Proteomes" id="UP000325440">
    <property type="component" value="Unassembled WGS sequence"/>
</dbReference>
<evidence type="ECO:0000256" key="1">
    <source>
        <dbReference type="SAM" id="SignalP"/>
    </source>
</evidence>
<name>A0A5E4M601_9HEMI</name>
<dbReference type="AlphaFoldDB" id="A0A5E4M601"/>
<organism evidence="2 3">
    <name type="scientific">Cinara cedri</name>
    <dbReference type="NCBI Taxonomy" id="506608"/>
    <lineage>
        <taxon>Eukaryota</taxon>
        <taxon>Metazoa</taxon>
        <taxon>Ecdysozoa</taxon>
        <taxon>Arthropoda</taxon>
        <taxon>Hexapoda</taxon>
        <taxon>Insecta</taxon>
        <taxon>Pterygota</taxon>
        <taxon>Neoptera</taxon>
        <taxon>Paraneoptera</taxon>
        <taxon>Hemiptera</taxon>
        <taxon>Sternorrhyncha</taxon>
        <taxon>Aphidomorpha</taxon>
        <taxon>Aphidoidea</taxon>
        <taxon>Aphididae</taxon>
        <taxon>Lachninae</taxon>
        <taxon>Cinara</taxon>
    </lineage>
</organism>
<evidence type="ECO:0000313" key="3">
    <source>
        <dbReference type="Proteomes" id="UP000325440"/>
    </source>
</evidence>
<accession>A0A5E4M601</accession>
<keyword evidence="1" id="KW-0732">Signal</keyword>
<gene>
    <name evidence="2" type="ORF">CINCED_3A002386</name>
</gene>
<dbReference type="EMBL" id="CABPRJ010000006">
    <property type="protein sequence ID" value="VVC24793.1"/>
    <property type="molecule type" value="Genomic_DNA"/>
</dbReference>
<feature type="chain" id="PRO_5022852735" description="Haemolymph juvenile hormone binding" evidence="1">
    <location>
        <begin position="20"/>
        <end position="412"/>
    </location>
</feature>